<keyword evidence="2" id="KW-1185">Reference proteome</keyword>
<dbReference type="InParanoid" id="A0A077ZRU2"/>
<accession>A0A077ZRU2</accession>
<dbReference type="EMBL" id="CCKQ01001522">
    <property type="protein sequence ID" value="CDW72633.1"/>
    <property type="molecule type" value="Genomic_DNA"/>
</dbReference>
<evidence type="ECO:0000313" key="1">
    <source>
        <dbReference type="EMBL" id="CDW72633.1"/>
    </source>
</evidence>
<reference evidence="1 2" key="1">
    <citation type="submission" date="2014-06" db="EMBL/GenBank/DDBJ databases">
        <authorList>
            <person name="Swart Estienne"/>
        </authorList>
    </citation>
    <scope>NUCLEOTIDE SEQUENCE [LARGE SCALE GENOMIC DNA]</scope>
    <source>
        <strain evidence="1 2">130c</strain>
    </source>
</reference>
<evidence type="ECO:0000313" key="2">
    <source>
        <dbReference type="Proteomes" id="UP000039865"/>
    </source>
</evidence>
<sequence length="99" mass="11852">MEKITERLLQQNSLKMPQVLLVSYKNNQRKYQRTPKRSIQKCSHYYINTNSRPTWYRRDYCAPIFIFAPSNTAADLNQNLLDLSIAQEFRFVPRFNGVY</sequence>
<dbReference type="Proteomes" id="UP000039865">
    <property type="component" value="Unassembled WGS sequence"/>
</dbReference>
<name>A0A077ZRU2_STYLE</name>
<organism evidence="1 2">
    <name type="scientific">Stylonychia lemnae</name>
    <name type="common">Ciliate</name>
    <dbReference type="NCBI Taxonomy" id="5949"/>
    <lineage>
        <taxon>Eukaryota</taxon>
        <taxon>Sar</taxon>
        <taxon>Alveolata</taxon>
        <taxon>Ciliophora</taxon>
        <taxon>Intramacronucleata</taxon>
        <taxon>Spirotrichea</taxon>
        <taxon>Stichotrichia</taxon>
        <taxon>Sporadotrichida</taxon>
        <taxon>Oxytrichidae</taxon>
        <taxon>Stylonychinae</taxon>
        <taxon>Stylonychia</taxon>
    </lineage>
</organism>
<proteinExistence type="predicted"/>
<gene>
    <name evidence="1" type="primary">Contig12092.g12930</name>
    <name evidence="1" type="ORF">STYLEM_1596</name>
</gene>
<protein>
    <submittedName>
        <fullName evidence="1">Uncharacterized protein</fullName>
    </submittedName>
</protein>
<dbReference type="AlphaFoldDB" id="A0A077ZRU2"/>